<evidence type="ECO:0000313" key="2">
    <source>
        <dbReference type="Proteomes" id="UP001232148"/>
    </source>
</evidence>
<sequence>MQWYCTFTCGASKVIIRCHLRASTQPRKPNAASVPGNITSSKTGLGPFETLAVSPTQGLLTAQDPLGQMRPGTMEGQYSNIIRTNWEAEDALDDLGLFLDPQLYANGPMQVKGLNFLQRCL</sequence>
<dbReference type="AlphaFoldDB" id="A0AAD9M513"/>
<organism evidence="1 2">
    <name type="scientific">Colletotrichum zoysiae</name>
    <dbReference type="NCBI Taxonomy" id="1216348"/>
    <lineage>
        <taxon>Eukaryota</taxon>
        <taxon>Fungi</taxon>
        <taxon>Dikarya</taxon>
        <taxon>Ascomycota</taxon>
        <taxon>Pezizomycotina</taxon>
        <taxon>Sordariomycetes</taxon>
        <taxon>Hypocreomycetidae</taxon>
        <taxon>Glomerellales</taxon>
        <taxon>Glomerellaceae</taxon>
        <taxon>Colletotrichum</taxon>
        <taxon>Colletotrichum graminicola species complex</taxon>
    </lineage>
</organism>
<accession>A0AAD9M513</accession>
<dbReference type="EMBL" id="MU842812">
    <property type="protein sequence ID" value="KAK2034796.1"/>
    <property type="molecule type" value="Genomic_DNA"/>
</dbReference>
<gene>
    <name evidence="1" type="ORF">LX32DRAFT_339870</name>
</gene>
<reference evidence="1" key="1">
    <citation type="submission" date="2021-06" db="EMBL/GenBank/DDBJ databases">
        <title>Comparative genomics, transcriptomics and evolutionary studies reveal genomic signatures of adaptation to plant cell wall in hemibiotrophic fungi.</title>
        <authorList>
            <consortium name="DOE Joint Genome Institute"/>
            <person name="Baroncelli R."/>
            <person name="Diaz J.F."/>
            <person name="Benocci T."/>
            <person name="Peng M."/>
            <person name="Battaglia E."/>
            <person name="Haridas S."/>
            <person name="Andreopoulos W."/>
            <person name="Labutti K."/>
            <person name="Pangilinan J."/>
            <person name="Floch G.L."/>
            <person name="Makela M.R."/>
            <person name="Henrissat B."/>
            <person name="Grigoriev I.V."/>
            <person name="Crouch J.A."/>
            <person name="De Vries R.P."/>
            <person name="Sukno S.A."/>
            <person name="Thon M.R."/>
        </authorList>
    </citation>
    <scope>NUCLEOTIDE SEQUENCE</scope>
    <source>
        <strain evidence="1">MAFF235873</strain>
    </source>
</reference>
<protein>
    <submittedName>
        <fullName evidence="1">Uncharacterized protein</fullName>
    </submittedName>
</protein>
<dbReference type="Proteomes" id="UP001232148">
    <property type="component" value="Unassembled WGS sequence"/>
</dbReference>
<keyword evidence="2" id="KW-1185">Reference proteome</keyword>
<evidence type="ECO:0000313" key="1">
    <source>
        <dbReference type="EMBL" id="KAK2034796.1"/>
    </source>
</evidence>
<proteinExistence type="predicted"/>
<comment type="caution">
    <text evidence="1">The sequence shown here is derived from an EMBL/GenBank/DDBJ whole genome shotgun (WGS) entry which is preliminary data.</text>
</comment>
<name>A0AAD9M513_9PEZI</name>